<organism evidence="1 2">
    <name type="scientific">Terrabacter terrigena</name>
    <dbReference type="NCBI Taxonomy" id="574718"/>
    <lineage>
        <taxon>Bacteria</taxon>
        <taxon>Bacillati</taxon>
        <taxon>Actinomycetota</taxon>
        <taxon>Actinomycetes</taxon>
        <taxon>Micrococcales</taxon>
        <taxon>Intrasporangiaceae</taxon>
        <taxon>Terrabacter</taxon>
    </lineage>
</organism>
<gene>
    <name evidence="1" type="ORF">ACFQ2V_13515</name>
</gene>
<name>A0ABW3N1S9_9MICO</name>
<evidence type="ECO:0000313" key="1">
    <source>
        <dbReference type="EMBL" id="MFD1055330.1"/>
    </source>
</evidence>
<sequence length="433" mass="49143">MSDPADDFDSWEQERAEAQAMDEIFDDLIEQRGMSVEDLVRWTKDMHDDMAQAYLERMMKDRPVLTARARHTVKDEAYFVEVEAQRLRTQQKAKAKVEAELRPPQERPAIVSLTDFLSEPDEDVRYRVDGLWPKDGRILLTAQYKAGKTTLAGNLIRSLADGDAFLGCFETERVERVILLDNELAPNMVRMWLREQDIRKTDAVDVVSLRGKLSSFDILNPDTRAEWAEYLGPADVLILDCLRPVLDALGLSEANEAGRFLVAFDELAREAGIRELLLVHHMGHSNERSRGDSRLLDWPDALWKLVREGEEDTEESGATTPARFFSAVGRDVEQAERRLAFDPETRHLTVNGQGRRFARAADLEDAVKEWVSQNPGCSQNSIESNVDGKTGYKRTAIKSLVQRSELRREKKGNGFAHYLNDEAEAASDFSEDA</sequence>
<accession>A0ABW3N1S9</accession>
<dbReference type="Pfam" id="PF13481">
    <property type="entry name" value="AAA_25"/>
    <property type="match status" value="1"/>
</dbReference>
<proteinExistence type="predicted"/>
<reference evidence="2" key="1">
    <citation type="journal article" date="2019" name="Int. J. Syst. Evol. Microbiol.">
        <title>The Global Catalogue of Microorganisms (GCM) 10K type strain sequencing project: providing services to taxonomists for standard genome sequencing and annotation.</title>
        <authorList>
            <consortium name="The Broad Institute Genomics Platform"/>
            <consortium name="The Broad Institute Genome Sequencing Center for Infectious Disease"/>
            <person name="Wu L."/>
            <person name="Ma J."/>
        </authorList>
    </citation>
    <scope>NUCLEOTIDE SEQUENCE [LARGE SCALE GENOMIC DNA]</scope>
    <source>
        <strain evidence="2">CCUG 57508</strain>
    </source>
</reference>
<dbReference type="Proteomes" id="UP001597046">
    <property type="component" value="Unassembled WGS sequence"/>
</dbReference>
<dbReference type="RefSeq" id="WP_386053304.1">
    <property type="nucleotide sequence ID" value="NZ_JBHTKH010000008.1"/>
</dbReference>
<dbReference type="InterPro" id="IPR027417">
    <property type="entry name" value="P-loop_NTPase"/>
</dbReference>
<comment type="caution">
    <text evidence="1">The sequence shown here is derived from an EMBL/GenBank/DDBJ whole genome shotgun (WGS) entry which is preliminary data.</text>
</comment>
<dbReference type="Gene3D" id="3.40.50.300">
    <property type="entry name" value="P-loop containing nucleotide triphosphate hydrolases"/>
    <property type="match status" value="1"/>
</dbReference>
<dbReference type="SUPFAM" id="SSF52540">
    <property type="entry name" value="P-loop containing nucleoside triphosphate hydrolases"/>
    <property type="match status" value="1"/>
</dbReference>
<dbReference type="EMBL" id="JBHTKH010000008">
    <property type="protein sequence ID" value="MFD1055330.1"/>
    <property type="molecule type" value="Genomic_DNA"/>
</dbReference>
<evidence type="ECO:0000313" key="2">
    <source>
        <dbReference type="Proteomes" id="UP001597046"/>
    </source>
</evidence>
<protein>
    <submittedName>
        <fullName evidence="1">AAA family ATPase</fullName>
    </submittedName>
</protein>
<keyword evidence="2" id="KW-1185">Reference proteome</keyword>